<dbReference type="Proteomes" id="UP000237846">
    <property type="component" value="Unassembled WGS sequence"/>
</dbReference>
<dbReference type="AlphaFoldDB" id="A0A2T0Q1P3"/>
<dbReference type="InterPro" id="IPR029068">
    <property type="entry name" value="Glyas_Bleomycin-R_OHBP_Dase"/>
</dbReference>
<feature type="domain" description="VOC" evidence="1">
    <location>
        <begin position="1"/>
        <end position="129"/>
    </location>
</feature>
<evidence type="ECO:0000259" key="1">
    <source>
        <dbReference type="PROSITE" id="PS51819"/>
    </source>
</evidence>
<dbReference type="Gene3D" id="3.10.180.10">
    <property type="entry name" value="2,3-Dihydroxybiphenyl 1,2-Dioxygenase, domain 1"/>
    <property type="match status" value="1"/>
</dbReference>
<accession>A0A2T0Q1P3</accession>
<reference evidence="2 3" key="1">
    <citation type="submission" date="2018-03" db="EMBL/GenBank/DDBJ databases">
        <title>Genomic Encyclopedia of Archaeal and Bacterial Type Strains, Phase II (KMG-II): from individual species to whole genera.</title>
        <authorList>
            <person name="Goeker M."/>
        </authorList>
    </citation>
    <scope>NUCLEOTIDE SEQUENCE [LARGE SCALE GENOMIC DNA]</scope>
    <source>
        <strain evidence="2 3">DSM 45601</strain>
    </source>
</reference>
<keyword evidence="3" id="KW-1185">Reference proteome</keyword>
<sequence>MPDWTTVPILPCADIDEIIDFYRLLGFERGYRQTRPNPSASVARDGIELQFAAIDGFDPESSYGSCIIAVDDTATVFEEFAAGLRAAHGKLPLAGIPRITRPRRRRNSGPAPGFTVVDPGGNWIRFFTRPGSTPAPAEEVPTGPLARSLENAVVLGDSKGDTRQAAKILDGALARHGTTAPAAALVTAFAYRAELAIRLDDPGTARTLLDRVRATPLDATERARLTDTLAAAAELESAIGTIAEPAPDPGAARHDSG</sequence>
<dbReference type="InterPro" id="IPR037523">
    <property type="entry name" value="VOC_core"/>
</dbReference>
<proteinExistence type="predicted"/>
<dbReference type="OrthoDB" id="6624781at2"/>
<name>A0A2T0Q1P3_9ACTN</name>
<dbReference type="SUPFAM" id="SSF54593">
    <property type="entry name" value="Glyoxalase/Bleomycin resistance protein/Dihydroxybiphenyl dioxygenase"/>
    <property type="match status" value="1"/>
</dbReference>
<dbReference type="EMBL" id="PVZC01000005">
    <property type="protein sequence ID" value="PRX97717.1"/>
    <property type="molecule type" value="Genomic_DNA"/>
</dbReference>
<organism evidence="2 3">
    <name type="scientific">Allonocardiopsis opalescens</name>
    <dbReference type="NCBI Taxonomy" id="1144618"/>
    <lineage>
        <taxon>Bacteria</taxon>
        <taxon>Bacillati</taxon>
        <taxon>Actinomycetota</taxon>
        <taxon>Actinomycetes</taxon>
        <taxon>Streptosporangiales</taxon>
        <taxon>Allonocardiopsis</taxon>
    </lineage>
</organism>
<protein>
    <recommendedName>
        <fullName evidence="1">VOC domain-containing protein</fullName>
    </recommendedName>
</protein>
<evidence type="ECO:0000313" key="2">
    <source>
        <dbReference type="EMBL" id="PRX97717.1"/>
    </source>
</evidence>
<gene>
    <name evidence="2" type="ORF">CLV72_10567</name>
</gene>
<dbReference type="RefSeq" id="WP_106247297.1">
    <property type="nucleotide sequence ID" value="NZ_PVZC01000005.1"/>
</dbReference>
<comment type="caution">
    <text evidence="2">The sequence shown here is derived from an EMBL/GenBank/DDBJ whole genome shotgun (WGS) entry which is preliminary data.</text>
</comment>
<evidence type="ECO:0000313" key="3">
    <source>
        <dbReference type="Proteomes" id="UP000237846"/>
    </source>
</evidence>
<dbReference type="PROSITE" id="PS51819">
    <property type="entry name" value="VOC"/>
    <property type="match status" value="1"/>
</dbReference>